<evidence type="ECO:0000313" key="2">
    <source>
        <dbReference type="Proteomes" id="UP000243793"/>
    </source>
</evidence>
<dbReference type="OrthoDB" id="5916374at2"/>
<dbReference type="KEGG" id="ocm:CBP12_07315"/>
<evidence type="ECO:0008006" key="3">
    <source>
        <dbReference type="Google" id="ProtNLM"/>
    </source>
</evidence>
<keyword evidence="2" id="KW-1185">Reference proteome</keyword>
<organism evidence="1 2">
    <name type="scientific">Oceanisphaera avium</name>
    <dbReference type="NCBI Taxonomy" id="1903694"/>
    <lineage>
        <taxon>Bacteria</taxon>
        <taxon>Pseudomonadati</taxon>
        <taxon>Pseudomonadota</taxon>
        <taxon>Gammaproteobacteria</taxon>
        <taxon>Aeromonadales</taxon>
        <taxon>Aeromonadaceae</taxon>
        <taxon>Oceanisphaera</taxon>
    </lineage>
</organism>
<name>A0A1Y0CYL2_9GAMM</name>
<accession>A0A1Y0CYL2</accession>
<proteinExistence type="predicted"/>
<protein>
    <recommendedName>
        <fullName evidence="3">AraC-type arabinose-binding/dimerisation domain-containing protein</fullName>
    </recommendedName>
</protein>
<sequence>MTTVAQYSIDYQLLEPAHLMAGKRQRHFKGLLFIVHQGAGLLQLGPHYYLLGKEDAVFLPADTLFSWHTLAMSCVSRLAFSPRLAQPKQAGLLLAAPLLVAGAARLASWTECLEWQGAHGRLCRVIHDELQRHTPIALNTRARGAALSPLQQMLSANLVNFSLSAEQEIEFAARFALPPADVKRQISLLMILRDLAKTPDLNALVQAYGLGSVSEFEQACRQWLNP</sequence>
<dbReference type="RefSeq" id="WP_086963847.1">
    <property type="nucleotide sequence ID" value="NZ_CP021376.1"/>
</dbReference>
<dbReference type="EMBL" id="CP021376">
    <property type="protein sequence ID" value="ART79976.1"/>
    <property type="molecule type" value="Genomic_DNA"/>
</dbReference>
<gene>
    <name evidence="1" type="ORF">CBP12_07315</name>
</gene>
<reference evidence="2" key="1">
    <citation type="submission" date="2017-05" db="EMBL/GenBank/DDBJ databases">
        <authorList>
            <person name="Sung H."/>
        </authorList>
    </citation>
    <scope>NUCLEOTIDE SEQUENCE [LARGE SCALE GENOMIC DNA]</scope>
    <source>
        <strain evidence="2">AMac2203</strain>
    </source>
</reference>
<dbReference type="Proteomes" id="UP000243793">
    <property type="component" value="Chromosome"/>
</dbReference>
<dbReference type="AlphaFoldDB" id="A0A1Y0CYL2"/>
<evidence type="ECO:0000313" key="1">
    <source>
        <dbReference type="EMBL" id="ART79976.1"/>
    </source>
</evidence>